<keyword evidence="1" id="KW-0472">Membrane</keyword>
<dbReference type="Proteomes" id="UP000193685">
    <property type="component" value="Unassembled WGS sequence"/>
</dbReference>
<proteinExistence type="predicted"/>
<accession>A0A1Y2EQ99</accession>
<protein>
    <submittedName>
        <fullName evidence="2">Uncharacterized protein</fullName>
    </submittedName>
</protein>
<evidence type="ECO:0000313" key="2">
    <source>
        <dbReference type="EMBL" id="ORY73464.1"/>
    </source>
</evidence>
<gene>
    <name evidence="2" type="ORF">BCR37DRAFT_384782</name>
</gene>
<comment type="caution">
    <text evidence="2">The sequence shown here is derived from an EMBL/GenBank/DDBJ whole genome shotgun (WGS) entry which is preliminary data.</text>
</comment>
<dbReference type="AlphaFoldDB" id="A0A1Y2EQ99"/>
<sequence>MSLLDRPNADSPLWIPLYEFALLAFECYSLPCFLLATLLNRLCAVPFKNSGYDCTSDSLLQAV</sequence>
<dbReference type="GeneID" id="63786893"/>
<dbReference type="RefSeq" id="XP_040721823.1">
    <property type="nucleotide sequence ID" value="XM_040870294.1"/>
</dbReference>
<feature type="transmembrane region" description="Helical" evidence="1">
    <location>
        <begin position="20"/>
        <end position="39"/>
    </location>
</feature>
<name>A0A1Y2EQ99_PROLT</name>
<keyword evidence="1" id="KW-1133">Transmembrane helix</keyword>
<keyword evidence="1" id="KW-0812">Transmembrane</keyword>
<keyword evidence="3" id="KW-1185">Reference proteome</keyword>
<organism evidence="2 3">
    <name type="scientific">Protomyces lactucae-debilis</name>
    <dbReference type="NCBI Taxonomy" id="2754530"/>
    <lineage>
        <taxon>Eukaryota</taxon>
        <taxon>Fungi</taxon>
        <taxon>Dikarya</taxon>
        <taxon>Ascomycota</taxon>
        <taxon>Taphrinomycotina</taxon>
        <taxon>Taphrinomycetes</taxon>
        <taxon>Taphrinales</taxon>
        <taxon>Protomycetaceae</taxon>
        <taxon>Protomyces</taxon>
    </lineage>
</organism>
<evidence type="ECO:0000256" key="1">
    <source>
        <dbReference type="SAM" id="Phobius"/>
    </source>
</evidence>
<reference evidence="2 3" key="1">
    <citation type="submission" date="2016-07" db="EMBL/GenBank/DDBJ databases">
        <title>Pervasive Adenine N6-methylation of Active Genes in Fungi.</title>
        <authorList>
            <consortium name="DOE Joint Genome Institute"/>
            <person name="Mondo S.J."/>
            <person name="Dannebaum R.O."/>
            <person name="Kuo R.C."/>
            <person name="Labutti K."/>
            <person name="Haridas S."/>
            <person name="Kuo A."/>
            <person name="Salamov A."/>
            <person name="Ahrendt S.R."/>
            <person name="Lipzen A."/>
            <person name="Sullivan W."/>
            <person name="Andreopoulos W.B."/>
            <person name="Clum A."/>
            <person name="Lindquist E."/>
            <person name="Daum C."/>
            <person name="Ramamoorthy G.K."/>
            <person name="Gryganskyi A."/>
            <person name="Culley D."/>
            <person name="Magnuson J.K."/>
            <person name="James T.Y."/>
            <person name="O'Malley M.A."/>
            <person name="Stajich J.E."/>
            <person name="Spatafora J.W."/>
            <person name="Visel A."/>
            <person name="Grigoriev I.V."/>
        </authorList>
    </citation>
    <scope>NUCLEOTIDE SEQUENCE [LARGE SCALE GENOMIC DNA]</scope>
    <source>
        <strain evidence="2 3">12-1054</strain>
    </source>
</reference>
<dbReference type="EMBL" id="MCFI01000034">
    <property type="protein sequence ID" value="ORY73464.1"/>
    <property type="molecule type" value="Genomic_DNA"/>
</dbReference>
<evidence type="ECO:0000313" key="3">
    <source>
        <dbReference type="Proteomes" id="UP000193685"/>
    </source>
</evidence>